<sequence>MKRIAAVVGLVAMVAEPAHAQLVTRTAVGPAIEGGQNRIDLTRSSAGYTYFNRAGADLAQHDAALNGCLAEASRMTQPDDNSAAAAGAAGGLLGMLVVGVIQGAMNGMHERRGVAANVENCMVVNGWRVVRLDETDGKALDALEQAELHAALADHVGADQPKGEIVRIYDNDAVRGDTVLIGKSGDLDKASLSLQALSPQSATPPAARKGPQAPRAARPPRALKPEDVAVASGDALVTVRLTGMAEQGGRTLFFTRQGPAPDIQPWEQDDRPALFAVALPTRGAVRGDRTRAVTQTFSVPPGRWRLSAVNVGQYITHFCLGASGFEARDGEAVYAGAFDLSGEQLRPDMTLRADLLAPTSPAATAGLRHRAAEWSYGDKEQCQGAYLYALDLTPPSETVAEAAAPEVTGADDPVVVVETPAPSTLQ</sequence>
<dbReference type="AlphaFoldDB" id="A0A2X1BTG5"/>
<evidence type="ECO:0000256" key="1">
    <source>
        <dbReference type="SAM" id="MobiDB-lite"/>
    </source>
</evidence>
<feature type="region of interest" description="Disordered" evidence="1">
    <location>
        <begin position="197"/>
        <end position="224"/>
    </location>
</feature>
<protein>
    <submittedName>
        <fullName evidence="3">Uncharacterized protein</fullName>
    </submittedName>
</protein>
<feature type="compositionally biased region" description="Low complexity" evidence="1">
    <location>
        <begin position="197"/>
        <end position="220"/>
    </location>
</feature>
<proteinExistence type="predicted"/>
<dbReference type="EMBL" id="UAQP01000014">
    <property type="protein sequence ID" value="SPU55942.1"/>
    <property type="molecule type" value="Genomic_DNA"/>
</dbReference>
<feature type="chain" id="PRO_5015992125" evidence="2">
    <location>
        <begin position="21"/>
        <end position="426"/>
    </location>
</feature>
<reference evidence="3 4" key="1">
    <citation type="submission" date="2018-06" db="EMBL/GenBank/DDBJ databases">
        <authorList>
            <consortium name="Pathogen Informatics"/>
            <person name="Doyle S."/>
        </authorList>
    </citation>
    <scope>NUCLEOTIDE SEQUENCE [LARGE SCALE GENOMIC DNA]</scope>
    <source>
        <strain evidence="3 4">NCTC11166</strain>
    </source>
</reference>
<dbReference type="RefSeq" id="WP_112863765.1">
    <property type="nucleotide sequence ID" value="NZ_UAQP01000014.1"/>
</dbReference>
<dbReference type="Proteomes" id="UP000251186">
    <property type="component" value="Unassembled WGS sequence"/>
</dbReference>
<evidence type="ECO:0000256" key="2">
    <source>
        <dbReference type="SAM" id="SignalP"/>
    </source>
</evidence>
<accession>A0A2X1BTG5</accession>
<evidence type="ECO:0000313" key="3">
    <source>
        <dbReference type="EMBL" id="SPU55942.1"/>
    </source>
</evidence>
<feature type="signal peptide" evidence="2">
    <location>
        <begin position="1"/>
        <end position="20"/>
    </location>
</feature>
<gene>
    <name evidence="3" type="ORF">NCTC11166_03347</name>
</gene>
<organism evidence="3 4">
    <name type="scientific">Brevundimonas vesicularis</name>
    <name type="common">Pseudomonas vesicularis</name>
    <dbReference type="NCBI Taxonomy" id="41276"/>
    <lineage>
        <taxon>Bacteria</taxon>
        <taxon>Pseudomonadati</taxon>
        <taxon>Pseudomonadota</taxon>
        <taxon>Alphaproteobacteria</taxon>
        <taxon>Caulobacterales</taxon>
        <taxon>Caulobacteraceae</taxon>
        <taxon>Brevundimonas</taxon>
    </lineage>
</organism>
<name>A0A2X1BTG5_BREVE</name>
<evidence type="ECO:0000313" key="4">
    <source>
        <dbReference type="Proteomes" id="UP000251186"/>
    </source>
</evidence>
<keyword evidence="2" id="KW-0732">Signal</keyword>